<feature type="transmembrane region" description="Helical" evidence="1">
    <location>
        <begin position="12"/>
        <end position="31"/>
    </location>
</feature>
<dbReference type="AlphaFoldDB" id="A0A1G2MAS1"/>
<dbReference type="GO" id="GO:0005886">
    <property type="term" value="C:plasma membrane"/>
    <property type="evidence" value="ECO:0007669"/>
    <property type="project" value="TreeGrafter"/>
</dbReference>
<feature type="transmembrane region" description="Helical" evidence="1">
    <location>
        <begin position="369"/>
        <end position="386"/>
    </location>
</feature>
<sequence>MKPDSITGKLIVIAIIGGACFAASLMVYGLVAEREERFATVKQEIANSWGVRQVLVGPMLIFSPETTHKDLPPPLKLYLLPETLHLQTELIPEKRSRGIFDTIVYTSRTKVSGTFLASEIARVGGSERNAIFSVGITDTRGIEKQLDLSWGKEVYPFRPSAKSAMASASGIHTGVPVRTGASVIPFSFDIELKGSEGISFAPVGKETYIAVASKWGTPKFTGEFLPASREITDSDFSAEWNISSFGQTYPGSWSDGEVDQSQLLNSAAGVDLLQSIDIYDQLYRSIKYAILFIVITFAAFFVFEILAGLRIHPVQYLLIGASLALFYLLLLSLSEHIGFLPSYLLSTLMTALLITVYSTKVLQSRRRAYPIFALLVILYGYLFFVLQLEDYALLFGSLLLFVLLSMAMHLTRNVNWFEPTGRK</sequence>
<dbReference type="PROSITE" id="PS51257">
    <property type="entry name" value="PROKAR_LIPOPROTEIN"/>
    <property type="match status" value="1"/>
</dbReference>
<evidence type="ECO:0000313" key="2">
    <source>
        <dbReference type="EMBL" id="OHA21010.1"/>
    </source>
</evidence>
<proteinExistence type="predicted"/>
<protein>
    <recommendedName>
        <fullName evidence="4">Cell envelope integrity protein CreD</fullName>
    </recommendedName>
</protein>
<evidence type="ECO:0000313" key="3">
    <source>
        <dbReference type="Proteomes" id="UP000178121"/>
    </source>
</evidence>
<dbReference type="Pfam" id="PF06123">
    <property type="entry name" value="CreD"/>
    <property type="match status" value="1"/>
</dbReference>
<gene>
    <name evidence="2" type="ORF">A2849_01735</name>
</gene>
<feature type="transmembrane region" description="Helical" evidence="1">
    <location>
        <begin position="339"/>
        <end position="357"/>
    </location>
</feature>
<dbReference type="PIRSF" id="PIRSF004548">
    <property type="entry name" value="CreD"/>
    <property type="match status" value="1"/>
</dbReference>
<dbReference type="PANTHER" id="PTHR30092">
    <property type="entry name" value="INNER MEMBRANE PROTEIN CRED"/>
    <property type="match status" value="1"/>
</dbReference>
<dbReference type="Proteomes" id="UP000178121">
    <property type="component" value="Unassembled WGS sequence"/>
</dbReference>
<feature type="transmembrane region" description="Helical" evidence="1">
    <location>
        <begin position="316"/>
        <end position="333"/>
    </location>
</feature>
<name>A0A1G2MAS1_9BACT</name>
<evidence type="ECO:0008006" key="4">
    <source>
        <dbReference type="Google" id="ProtNLM"/>
    </source>
</evidence>
<feature type="transmembrane region" description="Helical" evidence="1">
    <location>
        <begin position="288"/>
        <end position="309"/>
    </location>
</feature>
<reference evidence="2 3" key="1">
    <citation type="journal article" date="2016" name="Nat. Commun.">
        <title>Thousands of microbial genomes shed light on interconnected biogeochemical processes in an aquifer system.</title>
        <authorList>
            <person name="Anantharaman K."/>
            <person name="Brown C.T."/>
            <person name="Hug L.A."/>
            <person name="Sharon I."/>
            <person name="Castelle C.J."/>
            <person name="Probst A.J."/>
            <person name="Thomas B.C."/>
            <person name="Singh A."/>
            <person name="Wilkins M.J."/>
            <person name="Karaoz U."/>
            <person name="Brodie E.L."/>
            <person name="Williams K.H."/>
            <person name="Hubbard S.S."/>
            <person name="Banfield J.F."/>
        </authorList>
    </citation>
    <scope>NUCLEOTIDE SEQUENCE [LARGE SCALE GENOMIC DNA]</scope>
</reference>
<dbReference type="EMBL" id="MHRI01000017">
    <property type="protein sequence ID" value="OHA21010.1"/>
    <property type="molecule type" value="Genomic_DNA"/>
</dbReference>
<organism evidence="2 3">
    <name type="scientific">Candidatus Taylorbacteria bacterium RIFCSPHIGHO2_01_FULL_51_15</name>
    <dbReference type="NCBI Taxonomy" id="1802304"/>
    <lineage>
        <taxon>Bacteria</taxon>
        <taxon>Candidatus Tayloriibacteriota</taxon>
    </lineage>
</organism>
<keyword evidence="1" id="KW-0472">Membrane</keyword>
<keyword evidence="1" id="KW-0812">Transmembrane</keyword>
<dbReference type="NCBIfam" id="NF008712">
    <property type="entry name" value="PRK11715.1-1"/>
    <property type="match status" value="1"/>
</dbReference>
<evidence type="ECO:0000256" key="1">
    <source>
        <dbReference type="SAM" id="Phobius"/>
    </source>
</evidence>
<dbReference type="PANTHER" id="PTHR30092:SF0">
    <property type="entry name" value="INNER MEMBRANE PROTEIN CRED"/>
    <property type="match status" value="1"/>
</dbReference>
<accession>A0A1G2MAS1</accession>
<comment type="caution">
    <text evidence="2">The sequence shown here is derived from an EMBL/GenBank/DDBJ whole genome shotgun (WGS) entry which is preliminary data.</text>
</comment>
<keyword evidence="1" id="KW-1133">Transmembrane helix</keyword>
<feature type="transmembrane region" description="Helical" evidence="1">
    <location>
        <begin position="392"/>
        <end position="410"/>
    </location>
</feature>
<dbReference type="InterPro" id="IPR010364">
    <property type="entry name" value="Uncharacterised_IM_CreD"/>
</dbReference>